<organism evidence="2 3">
    <name type="scientific">Ruminococcus flavefaciens</name>
    <dbReference type="NCBI Taxonomy" id="1265"/>
    <lineage>
        <taxon>Bacteria</taxon>
        <taxon>Bacillati</taxon>
        <taxon>Bacillota</taxon>
        <taxon>Clostridia</taxon>
        <taxon>Eubacteriales</taxon>
        <taxon>Oscillospiraceae</taxon>
        <taxon>Ruminococcus</taxon>
    </lineage>
</organism>
<sequence>MLKNALSFLAALAITTSAAGVLSNTDSTNLASASAASSSSSLPSKVDLSKAYDSVKGYVDKTNPLFVEKIGNQGDTFSCVSFTSTYYQFTYEARKAYLDKFGVLPSISFSPEFIFNHVNQGANNGYNLVDAYRFIKQMGALTINDAEFHVPPYGKPEEFDYTHQENNPDLLCKALKIRLNDYHPIISNGYEDGINKLKEQLANNKIIGTQGFFDYDYYVGTTQDGEYACVQNINKDNNYFGHAFTIVGYDDDIQIRFGNQTFKGAFKIVNSWYNCDQNCTQWTDEWRNKGFMWVAYDALKPSSDKIKCNRYGYHRVPAFGYDSTLGYTIDVGVKNMKLLAEADVDSTDLSGITIQTVDVDNENNVSTFSNFSNNYTNSYSGAIVTDIDSMCKNDYFTNRKYRITLTNSNSTLVYVHSLSLRDDLGKVVAHVDIDGAKNTGVVELDLQRGDINYDHVLDSADRDMLLNYVNYVRYQKDKGAFEYSTLQKELMDINADGRIDEKDIDAFDNDCWTPDGKYISNDGSVWTGWHIIRGSYYYLDENGYKVTNRFIRDENKNETLYVGADGRQYFNRKFTVNGITYFADELGYVK</sequence>
<dbReference type="GO" id="GO:0006508">
    <property type="term" value="P:proteolysis"/>
    <property type="evidence" value="ECO:0007669"/>
    <property type="project" value="UniProtKB-KW"/>
</dbReference>
<accession>A0A1M7GQN1</accession>
<dbReference type="GO" id="GO:0008233">
    <property type="term" value="F:peptidase activity"/>
    <property type="evidence" value="ECO:0007669"/>
    <property type="project" value="UniProtKB-KW"/>
</dbReference>
<feature type="signal peptide" evidence="1">
    <location>
        <begin position="1"/>
        <end position="19"/>
    </location>
</feature>
<dbReference type="Proteomes" id="UP000184394">
    <property type="component" value="Unassembled WGS sequence"/>
</dbReference>
<feature type="chain" id="PRO_5039003816" evidence="1">
    <location>
        <begin position="20"/>
        <end position="590"/>
    </location>
</feature>
<keyword evidence="2" id="KW-0378">Hydrolase</keyword>
<gene>
    <name evidence="2" type="ORF">SAMN04487860_101421</name>
</gene>
<dbReference type="InterPro" id="IPR036439">
    <property type="entry name" value="Dockerin_dom_sf"/>
</dbReference>
<dbReference type="SUPFAM" id="SSF54001">
    <property type="entry name" value="Cysteine proteinases"/>
    <property type="match status" value="1"/>
</dbReference>
<proteinExistence type="predicted"/>
<evidence type="ECO:0000313" key="2">
    <source>
        <dbReference type="EMBL" id="SHM18199.1"/>
    </source>
</evidence>
<protein>
    <submittedName>
        <fullName evidence="2">Cysteine protease, C1A family</fullName>
    </submittedName>
</protein>
<dbReference type="GO" id="GO:0000272">
    <property type="term" value="P:polysaccharide catabolic process"/>
    <property type="evidence" value="ECO:0007669"/>
    <property type="project" value="InterPro"/>
</dbReference>
<evidence type="ECO:0000313" key="3">
    <source>
        <dbReference type="Proteomes" id="UP000184394"/>
    </source>
</evidence>
<dbReference type="EMBL" id="FRCT01000001">
    <property type="protein sequence ID" value="SHM18199.1"/>
    <property type="molecule type" value="Genomic_DNA"/>
</dbReference>
<keyword evidence="1" id="KW-0732">Signal</keyword>
<dbReference type="InterPro" id="IPR018247">
    <property type="entry name" value="EF_Hand_1_Ca_BS"/>
</dbReference>
<keyword evidence="2" id="KW-0645">Protease</keyword>
<dbReference type="Gene3D" id="2.10.270.10">
    <property type="entry name" value="Cholin Binding"/>
    <property type="match status" value="1"/>
</dbReference>
<reference evidence="2 3" key="1">
    <citation type="submission" date="2016-11" db="EMBL/GenBank/DDBJ databases">
        <authorList>
            <person name="Jaros S."/>
            <person name="Januszkiewicz K."/>
            <person name="Wedrychowicz H."/>
        </authorList>
    </citation>
    <scope>NUCLEOTIDE SEQUENCE [LARGE SCALE GENOMIC DNA]</scope>
    <source>
        <strain evidence="2 3">Y1</strain>
    </source>
</reference>
<dbReference type="OrthoDB" id="3648721at2"/>
<dbReference type="AlphaFoldDB" id="A0A1M7GQN1"/>
<dbReference type="SUPFAM" id="SSF69360">
    <property type="entry name" value="Cell wall binding repeat"/>
    <property type="match status" value="1"/>
</dbReference>
<dbReference type="Gene3D" id="1.10.1330.10">
    <property type="entry name" value="Dockerin domain"/>
    <property type="match status" value="1"/>
</dbReference>
<dbReference type="Gene3D" id="3.90.70.10">
    <property type="entry name" value="Cysteine proteinases"/>
    <property type="match status" value="1"/>
</dbReference>
<dbReference type="PROSITE" id="PS00018">
    <property type="entry name" value="EF_HAND_1"/>
    <property type="match status" value="1"/>
</dbReference>
<dbReference type="InterPro" id="IPR038765">
    <property type="entry name" value="Papain-like_cys_pep_sf"/>
</dbReference>
<name>A0A1M7GQN1_RUMFL</name>
<dbReference type="RefSeq" id="WP_072948186.1">
    <property type="nucleotide sequence ID" value="NZ_FRCT01000001.1"/>
</dbReference>
<evidence type="ECO:0000256" key="1">
    <source>
        <dbReference type="SAM" id="SignalP"/>
    </source>
</evidence>